<dbReference type="AlphaFoldDB" id="X0VDC6"/>
<gene>
    <name evidence="1" type="ORF">S01H1_42904</name>
</gene>
<proteinExistence type="predicted"/>
<evidence type="ECO:0000313" key="1">
    <source>
        <dbReference type="EMBL" id="GAG10453.1"/>
    </source>
</evidence>
<sequence length="101" mass="11120">MSGYKTDPKAIEKTKKQLGEIFRDLADGVGALVIDENSSTSKCIDDFEEAAGELVYEFLKAVVLDGAGAWEEEGVPKFLVLDVEEDWASHVMTVYKGMKSK</sequence>
<reference evidence="1" key="1">
    <citation type="journal article" date="2014" name="Front. Microbiol.">
        <title>High frequency of phylogenetically diverse reductive dehalogenase-homologous genes in deep subseafloor sedimentary metagenomes.</title>
        <authorList>
            <person name="Kawai M."/>
            <person name="Futagami T."/>
            <person name="Toyoda A."/>
            <person name="Takaki Y."/>
            <person name="Nishi S."/>
            <person name="Hori S."/>
            <person name="Arai W."/>
            <person name="Tsubouchi T."/>
            <person name="Morono Y."/>
            <person name="Uchiyama I."/>
            <person name="Ito T."/>
            <person name="Fujiyama A."/>
            <person name="Inagaki F."/>
            <person name="Takami H."/>
        </authorList>
    </citation>
    <scope>NUCLEOTIDE SEQUENCE</scope>
    <source>
        <strain evidence="1">Expedition CK06-06</strain>
    </source>
</reference>
<name>X0VDC6_9ZZZZ</name>
<protein>
    <submittedName>
        <fullName evidence="1">Uncharacterized protein</fullName>
    </submittedName>
</protein>
<organism evidence="1">
    <name type="scientific">marine sediment metagenome</name>
    <dbReference type="NCBI Taxonomy" id="412755"/>
    <lineage>
        <taxon>unclassified sequences</taxon>
        <taxon>metagenomes</taxon>
        <taxon>ecological metagenomes</taxon>
    </lineage>
</organism>
<dbReference type="EMBL" id="BARS01027305">
    <property type="protein sequence ID" value="GAG10453.1"/>
    <property type="molecule type" value="Genomic_DNA"/>
</dbReference>
<accession>X0VDC6</accession>
<comment type="caution">
    <text evidence="1">The sequence shown here is derived from an EMBL/GenBank/DDBJ whole genome shotgun (WGS) entry which is preliminary data.</text>
</comment>